<evidence type="ECO:0000256" key="1">
    <source>
        <dbReference type="SAM" id="MobiDB-lite"/>
    </source>
</evidence>
<gene>
    <name evidence="2" type="ORF">EDB92DRAFT_1993451</name>
</gene>
<feature type="compositionally biased region" description="Low complexity" evidence="1">
    <location>
        <begin position="36"/>
        <end position="58"/>
    </location>
</feature>
<proteinExistence type="predicted"/>
<sequence>MRRKSSAQNLLSSFKPGAPTPTPPPPPSSYFPPPTATTTASSALPTPTTSGTSTPSLPQFASLHHAQQQQQQQAFVALGGPAAAAAAAATMREWDAQSMLADSPNPFPPPVAGAAPGVGSPGATVEYLRDLVQKRIITLTYMRNVHDGRSHWFHTIAMSRTELDRVFNNTAMKKRTHRFAVLAMSLSSLFDILQPTDFLRSALNMLTEYEQGKEDNDRPKMRLWRRPPKRHTGVGDYTMNVPDTSDTYLAVHHMPFPLDYTQTLLSLLDILSALYAKLAKLLGPSPFPHASQHMLGLAPHPGVSYLFQSQTPASATEDALLNVALGTGGGGGGVGSGMSNGVLHSPPPSWTPALGELVLKVDGKFKKIISVLLKDLDVFARNSIKDELASLDPLLRNVGGWGGPVGSGDDAGGRAVYDFDQ</sequence>
<dbReference type="PANTHER" id="PTHR37332">
    <property type="entry name" value="EXPRESSED PROTEIN"/>
    <property type="match status" value="1"/>
</dbReference>
<name>A0AAD4QDK9_9AGAM</name>
<dbReference type="EMBL" id="JAKELL010000026">
    <property type="protein sequence ID" value="KAH8991507.1"/>
    <property type="molecule type" value="Genomic_DNA"/>
</dbReference>
<dbReference type="Proteomes" id="UP001201163">
    <property type="component" value="Unassembled WGS sequence"/>
</dbReference>
<organism evidence="2 3">
    <name type="scientific">Lactarius akahatsu</name>
    <dbReference type="NCBI Taxonomy" id="416441"/>
    <lineage>
        <taxon>Eukaryota</taxon>
        <taxon>Fungi</taxon>
        <taxon>Dikarya</taxon>
        <taxon>Basidiomycota</taxon>
        <taxon>Agaricomycotina</taxon>
        <taxon>Agaricomycetes</taxon>
        <taxon>Russulales</taxon>
        <taxon>Russulaceae</taxon>
        <taxon>Lactarius</taxon>
    </lineage>
</organism>
<reference evidence="2" key="1">
    <citation type="submission" date="2022-01" db="EMBL/GenBank/DDBJ databases">
        <title>Comparative genomics reveals a dynamic genome evolution in the ectomycorrhizal milk-cap (Lactarius) mushrooms.</title>
        <authorList>
            <consortium name="DOE Joint Genome Institute"/>
            <person name="Lebreton A."/>
            <person name="Tang N."/>
            <person name="Kuo A."/>
            <person name="LaButti K."/>
            <person name="Drula E."/>
            <person name="Barry K."/>
            <person name="Clum A."/>
            <person name="Lipzen A."/>
            <person name="Mousain D."/>
            <person name="Ng V."/>
            <person name="Wang R."/>
            <person name="Wang X."/>
            <person name="Dai Y."/>
            <person name="Henrissat B."/>
            <person name="Grigoriev I.V."/>
            <person name="Guerin-Laguette A."/>
            <person name="Yu F."/>
            <person name="Martin F.M."/>
        </authorList>
    </citation>
    <scope>NUCLEOTIDE SEQUENCE</scope>
    <source>
        <strain evidence="2">QP</strain>
    </source>
</reference>
<feature type="compositionally biased region" description="Polar residues" evidence="1">
    <location>
        <begin position="1"/>
        <end position="12"/>
    </location>
</feature>
<evidence type="ECO:0000313" key="2">
    <source>
        <dbReference type="EMBL" id="KAH8991507.1"/>
    </source>
</evidence>
<accession>A0AAD4QDK9</accession>
<evidence type="ECO:0000313" key="3">
    <source>
        <dbReference type="Proteomes" id="UP001201163"/>
    </source>
</evidence>
<dbReference type="PANTHER" id="PTHR37332:SF1">
    <property type="entry name" value="ELMO DOMAIN-CONTAINING PROTEIN"/>
    <property type="match status" value="1"/>
</dbReference>
<feature type="region of interest" description="Disordered" evidence="1">
    <location>
        <begin position="1"/>
        <end position="68"/>
    </location>
</feature>
<dbReference type="AlphaFoldDB" id="A0AAD4QDK9"/>
<protein>
    <submittedName>
        <fullName evidence="2">Uncharacterized protein</fullName>
    </submittedName>
</protein>
<keyword evidence="3" id="KW-1185">Reference proteome</keyword>
<comment type="caution">
    <text evidence="2">The sequence shown here is derived from an EMBL/GenBank/DDBJ whole genome shotgun (WGS) entry which is preliminary data.</text>
</comment>
<feature type="compositionally biased region" description="Pro residues" evidence="1">
    <location>
        <begin position="18"/>
        <end position="35"/>
    </location>
</feature>